<feature type="transmembrane region" description="Helical" evidence="1">
    <location>
        <begin position="123"/>
        <end position="141"/>
    </location>
</feature>
<dbReference type="RefSeq" id="WP_253820047.1">
    <property type="nucleotide sequence ID" value="NZ_LVHG01000096.1"/>
</dbReference>
<dbReference type="GO" id="GO:0004175">
    <property type="term" value="F:endopeptidase activity"/>
    <property type="evidence" value="ECO:0007669"/>
    <property type="project" value="UniProtKB-ARBA"/>
</dbReference>
<organism evidence="3 4">
    <name type="scientific">Variovorax paradoxus</name>
    <dbReference type="NCBI Taxonomy" id="34073"/>
    <lineage>
        <taxon>Bacteria</taxon>
        <taxon>Pseudomonadati</taxon>
        <taxon>Pseudomonadota</taxon>
        <taxon>Betaproteobacteria</taxon>
        <taxon>Burkholderiales</taxon>
        <taxon>Comamonadaceae</taxon>
        <taxon>Variovorax</taxon>
    </lineage>
</organism>
<evidence type="ECO:0000259" key="2">
    <source>
        <dbReference type="Pfam" id="PF02517"/>
    </source>
</evidence>
<protein>
    <recommendedName>
        <fullName evidence="2">CAAX prenyl protease 2/Lysostaphin resistance protein A-like domain-containing protein</fullName>
    </recommendedName>
</protein>
<keyword evidence="1" id="KW-0472">Membrane</keyword>
<keyword evidence="1" id="KW-1133">Transmembrane helix</keyword>
<keyword evidence="1" id="KW-0812">Transmembrane</keyword>
<dbReference type="GO" id="GO:0080120">
    <property type="term" value="P:CAAX-box protein maturation"/>
    <property type="evidence" value="ECO:0007669"/>
    <property type="project" value="UniProtKB-ARBA"/>
</dbReference>
<reference evidence="3 4" key="1">
    <citation type="submission" date="2016-03" db="EMBL/GenBank/DDBJ databases">
        <title>Genome sequence of Variovorax paradoxus KB5.</title>
        <authorList>
            <person name="Jeong H."/>
            <person name="Hong C.E."/>
            <person name="Jo S.H."/>
            <person name="Park J.M."/>
        </authorList>
    </citation>
    <scope>NUCLEOTIDE SEQUENCE [LARGE SCALE GENOMIC DNA]</scope>
    <source>
        <strain evidence="3 4">KB5</strain>
    </source>
</reference>
<dbReference type="AlphaFoldDB" id="A0AA91I7P1"/>
<feature type="transmembrane region" description="Helical" evidence="1">
    <location>
        <begin position="153"/>
        <end position="178"/>
    </location>
</feature>
<sequence length="227" mass="23257">MIAVAWLAVPEILAGKVLPLPMWVVSVASGMQSAMLLALAAYAGARLAPGVGLQAPALAALAGSRPAWGMLRAQCLPGILGGLLGAALLWSITRLAADAAGALQGVTLPPVVRFLYGGITEEVLVRWGLMSAMAWALWRVAARRGRGAPTAWIFWLAIAGSALLFGVGHLPAAFAMAGAPSAGLVAYIVGANAAFGLVAGYLFWRHGLEAAMIAHVLTHAVLLAVQP</sequence>
<dbReference type="Proteomes" id="UP000077852">
    <property type="component" value="Unassembled WGS sequence"/>
</dbReference>
<accession>A0AA91I7P1</accession>
<proteinExistence type="predicted"/>
<feature type="transmembrane region" description="Helical" evidence="1">
    <location>
        <begin position="75"/>
        <end position="93"/>
    </location>
</feature>
<evidence type="ECO:0000256" key="1">
    <source>
        <dbReference type="SAM" id="Phobius"/>
    </source>
</evidence>
<feature type="transmembrane region" description="Helical" evidence="1">
    <location>
        <begin position="24"/>
        <end position="45"/>
    </location>
</feature>
<dbReference type="EMBL" id="LVHG01000096">
    <property type="protein sequence ID" value="OAK56803.1"/>
    <property type="molecule type" value="Genomic_DNA"/>
</dbReference>
<dbReference type="Pfam" id="PF02517">
    <property type="entry name" value="Rce1-like"/>
    <property type="match status" value="1"/>
</dbReference>
<evidence type="ECO:0000313" key="3">
    <source>
        <dbReference type="EMBL" id="OAK56803.1"/>
    </source>
</evidence>
<name>A0AA91I7P1_VARPD</name>
<feature type="transmembrane region" description="Helical" evidence="1">
    <location>
        <begin position="184"/>
        <end position="204"/>
    </location>
</feature>
<dbReference type="InterPro" id="IPR003675">
    <property type="entry name" value="Rce1/LyrA-like_dom"/>
</dbReference>
<comment type="caution">
    <text evidence="3">The sequence shown here is derived from an EMBL/GenBank/DDBJ whole genome shotgun (WGS) entry which is preliminary data.</text>
</comment>
<feature type="domain" description="CAAX prenyl protease 2/Lysostaphin resistance protein A-like" evidence="2">
    <location>
        <begin position="111"/>
        <end position="220"/>
    </location>
</feature>
<gene>
    <name evidence="3" type="ORF">A3K87_30580</name>
</gene>
<evidence type="ECO:0000313" key="4">
    <source>
        <dbReference type="Proteomes" id="UP000077852"/>
    </source>
</evidence>